<feature type="transmembrane region" description="Helical" evidence="7">
    <location>
        <begin position="441"/>
        <end position="460"/>
    </location>
</feature>
<name>Q0YQ60_9CHLB</name>
<dbReference type="EC" id="1.6.99.5" evidence="9"/>
<dbReference type="GO" id="GO:0003954">
    <property type="term" value="F:NADH dehydrogenase activity"/>
    <property type="evidence" value="ECO:0007669"/>
    <property type="project" value="TreeGrafter"/>
</dbReference>
<dbReference type="NCBIfam" id="TIGR01972">
    <property type="entry name" value="NDH_I_M"/>
    <property type="match status" value="1"/>
</dbReference>
<comment type="caution">
    <text evidence="9">The sequence shown here is derived from an EMBL/GenBank/DDBJ whole genome shotgun (WGS) entry which is preliminary data.</text>
</comment>
<feature type="transmembrane region" description="Helical" evidence="7">
    <location>
        <begin position="29"/>
        <end position="49"/>
    </location>
</feature>
<reference evidence="9 10" key="2">
    <citation type="submission" date="2006-07" db="EMBL/GenBank/DDBJ databases">
        <title>Sequencing of the draft genome and assembly of Chlorobium ferroxidans DSM 13031.</title>
        <authorList>
            <consortium name="US DOE Joint Genome Institute (JGI-PGF)"/>
            <person name="Copeland A."/>
            <person name="Lucas S."/>
            <person name="Lapidus A."/>
            <person name="Barry K."/>
            <person name="Glavina del Rio T."/>
            <person name="Dalin E."/>
            <person name="Tice H."/>
            <person name="Bruce D."/>
            <person name="Pitluck S."/>
            <person name="Richardson P."/>
        </authorList>
    </citation>
    <scope>NUCLEOTIDE SEQUENCE [LARGE SCALE GENOMIC DNA]</scope>
    <source>
        <strain evidence="9 10">DSM 13031</strain>
    </source>
</reference>
<feature type="transmembrane region" description="Helical" evidence="7">
    <location>
        <begin position="502"/>
        <end position="520"/>
    </location>
</feature>
<dbReference type="Pfam" id="PF00361">
    <property type="entry name" value="Proton_antipo_M"/>
    <property type="match status" value="1"/>
</dbReference>
<dbReference type="OrthoDB" id="9811718at2"/>
<evidence type="ECO:0000256" key="7">
    <source>
        <dbReference type="SAM" id="Phobius"/>
    </source>
</evidence>
<dbReference type="PANTHER" id="PTHR43507">
    <property type="entry name" value="NADH-UBIQUINONE OXIDOREDUCTASE CHAIN 4"/>
    <property type="match status" value="1"/>
</dbReference>
<dbReference type="InterPro" id="IPR001750">
    <property type="entry name" value="ND/Mrp_TM"/>
</dbReference>
<keyword evidence="10" id="KW-1185">Reference proteome</keyword>
<evidence type="ECO:0000256" key="6">
    <source>
        <dbReference type="RuleBase" id="RU000320"/>
    </source>
</evidence>
<dbReference type="GO" id="GO:0008137">
    <property type="term" value="F:NADH dehydrogenase (ubiquinone) activity"/>
    <property type="evidence" value="ECO:0007669"/>
    <property type="project" value="InterPro"/>
</dbReference>
<evidence type="ECO:0000313" key="9">
    <source>
        <dbReference type="EMBL" id="EAT58412.1"/>
    </source>
</evidence>
<evidence type="ECO:0000313" key="10">
    <source>
        <dbReference type="Proteomes" id="UP000004162"/>
    </source>
</evidence>
<feature type="transmembrane region" description="Helical" evidence="7">
    <location>
        <begin position="239"/>
        <end position="258"/>
    </location>
</feature>
<feature type="transmembrane region" description="Helical" evidence="7">
    <location>
        <begin position="332"/>
        <end position="351"/>
    </location>
</feature>
<evidence type="ECO:0000256" key="2">
    <source>
        <dbReference type="ARBA" id="ARBA00009025"/>
    </source>
</evidence>
<dbReference type="RefSeq" id="WP_006366947.1">
    <property type="nucleotide sequence ID" value="NZ_AASE01000020.1"/>
</dbReference>
<dbReference type="InterPro" id="IPR010227">
    <property type="entry name" value="NADH_Q_OxRdtase_chainM/4"/>
</dbReference>
<gene>
    <name evidence="9" type="ORF">CferDRAFT_0351</name>
</gene>
<dbReference type="AlphaFoldDB" id="Q0YQ60"/>
<accession>Q0YQ60</accession>
<keyword evidence="4 7" id="KW-1133">Transmembrane helix</keyword>
<dbReference type="Proteomes" id="UP000004162">
    <property type="component" value="Unassembled WGS sequence"/>
</dbReference>
<feature type="transmembrane region" description="Helical" evidence="7">
    <location>
        <begin position="6"/>
        <end position="22"/>
    </location>
</feature>
<comment type="similarity">
    <text evidence="2">Belongs to the complex I subunit 4 family.</text>
</comment>
<dbReference type="GO" id="GO:0042773">
    <property type="term" value="P:ATP synthesis coupled electron transport"/>
    <property type="evidence" value="ECO:0007669"/>
    <property type="project" value="InterPro"/>
</dbReference>
<dbReference type="PANTHER" id="PTHR43507:SF1">
    <property type="entry name" value="NADH-UBIQUINONE OXIDOREDUCTASE CHAIN 4"/>
    <property type="match status" value="1"/>
</dbReference>
<dbReference type="GO" id="GO:0012505">
    <property type="term" value="C:endomembrane system"/>
    <property type="evidence" value="ECO:0007669"/>
    <property type="project" value="UniProtKB-SubCell"/>
</dbReference>
<feature type="domain" description="NADH:quinone oxidoreductase/Mrp antiporter transmembrane" evidence="8">
    <location>
        <begin position="144"/>
        <end position="447"/>
    </location>
</feature>
<organism evidence="9 10">
    <name type="scientific">Chlorobium ferrooxidans DSM 13031</name>
    <dbReference type="NCBI Taxonomy" id="377431"/>
    <lineage>
        <taxon>Bacteria</taxon>
        <taxon>Pseudomonadati</taxon>
        <taxon>Chlorobiota</taxon>
        <taxon>Chlorobiia</taxon>
        <taxon>Chlorobiales</taxon>
        <taxon>Chlorobiaceae</taxon>
        <taxon>Chlorobium/Pelodictyon group</taxon>
        <taxon>Chlorobium</taxon>
    </lineage>
</organism>
<evidence type="ECO:0000256" key="1">
    <source>
        <dbReference type="ARBA" id="ARBA00004127"/>
    </source>
</evidence>
<evidence type="ECO:0000256" key="3">
    <source>
        <dbReference type="ARBA" id="ARBA00022692"/>
    </source>
</evidence>
<feature type="transmembrane region" description="Helical" evidence="7">
    <location>
        <begin position="151"/>
        <end position="168"/>
    </location>
</feature>
<keyword evidence="5 7" id="KW-0472">Membrane</keyword>
<dbReference type="GO" id="GO:0048039">
    <property type="term" value="F:ubiquinone binding"/>
    <property type="evidence" value="ECO:0007669"/>
    <property type="project" value="TreeGrafter"/>
</dbReference>
<comment type="subcellular location">
    <subcellularLocation>
        <location evidence="1">Endomembrane system</location>
        <topology evidence="1">Multi-pass membrane protein</topology>
    </subcellularLocation>
    <subcellularLocation>
        <location evidence="6">Membrane</location>
        <topology evidence="6">Multi-pass membrane protein</topology>
    </subcellularLocation>
</comment>
<feature type="transmembrane region" description="Helical" evidence="7">
    <location>
        <begin position="212"/>
        <end position="232"/>
    </location>
</feature>
<dbReference type="GO" id="GO:0016020">
    <property type="term" value="C:membrane"/>
    <property type="evidence" value="ECO:0007669"/>
    <property type="project" value="UniProtKB-SubCell"/>
</dbReference>
<protein>
    <submittedName>
        <fullName evidence="9">Proton-translocating NADH-quinone oxidoreductase, chain M</fullName>
        <ecNumber evidence="9">1.6.99.5</ecNumber>
    </submittedName>
</protein>
<evidence type="ECO:0000256" key="4">
    <source>
        <dbReference type="ARBA" id="ARBA00022989"/>
    </source>
</evidence>
<keyword evidence="3 6" id="KW-0812">Transmembrane</keyword>
<dbReference type="GO" id="GO:0015990">
    <property type="term" value="P:electron transport coupled proton transport"/>
    <property type="evidence" value="ECO:0007669"/>
    <property type="project" value="TreeGrafter"/>
</dbReference>
<feature type="transmembrane region" description="Helical" evidence="7">
    <location>
        <begin position="91"/>
        <end position="115"/>
    </location>
</feature>
<reference evidence="9 10" key="1">
    <citation type="submission" date="2006-07" db="EMBL/GenBank/DDBJ databases">
        <title>Annotation of the draft genome assembly of Chlorobium ferroxidans DSM 13031.</title>
        <authorList>
            <consortium name="US DOE Joint Genome Institute (JGI-ORNL)"/>
            <person name="Larimer F."/>
            <person name="Land M."/>
            <person name="Hauser L."/>
        </authorList>
    </citation>
    <scope>NUCLEOTIDE SEQUENCE [LARGE SCALE GENOMIC DNA]</scope>
    <source>
        <strain evidence="9 10">DSM 13031</strain>
    </source>
</reference>
<dbReference type="PRINTS" id="PR01437">
    <property type="entry name" value="NUOXDRDTASE4"/>
</dbReference>
<sequence length="546" mass="59619">MLSLIVFLPIIAGLIILAVPSSQKQIIRIVSLLAAIGQGVLAFLIWRGYDPSIPGITAGPGGSAFGSFQFVEKLSWININLGALGSMNIDYFLGVDGISVTMVILTALVSAIGVLSSWTIQKQVKGYFILYNLLATAMMGCFVALDFFLFYVFWELMLLPMYFLIGIWGGPNREYAAIKFFLYTLFGSVFMLLVMIGLYFSVTDPVTGNHTFSLVAMATQSNFNVAGAIFAPENHGWRLIAFIVLFIGFAIKVPMFPFHTWLPDAHVEAPTPISVILAGVLLKLGTYGMMRINFPLFPEVFQASMYVIGIFGAINIIYGAFCALAQQDLKKMVAYSSISHMGYVLLGLAAGNSEGMLGALYQMFNHGTITAMLFLLVGVIYDRAHTRQIDKFGGLSSYMPRYAAVVTIAWFASLGLPGLSGFISEAFVFVGAFSSVTTRPIAIVSVLGIVFGAAYLLWSLQRMFLGKRKPDAAYDLEVDAEGHEHIHFHDWKGKLDLDARELVMLVPLAVITIALGIYPMPVIGMLTSSINKLVQVLSPVVLTSLN</sequence>
<feature type="transmembrane region" description="Helical" evidence="7">
    <location>
        <begin position="180"/>
        <end position="200"/>
    </location>
</feature>
<dbReference type="EMBL" id="AASE01000020">
    <property type="protein sequence ID" value="EAT58412.1"/>
    <property type="molecule type" value="Genomic_DNA"/>
</dbReference>
<evidence type="ECO:0000256" key="5">
    <source>
        <dbReference type="ARBA" id="ARBA00023136"/>
    </source>
</evidence>
<feature type="transmembrane region" description="Helical" evidence="7">
    <location>
        <begin position="127"/>
        <end position="145"/>
    </location>
</feature>
<dbReference type="InterPro" id="IPR003918">
    <property type="entry name" value="NADH_UbQ_OxRdtase"/>
</dbReference>
<feature type="transmembrane region" description="Helical" evidence="7">
    <location>
        <begin position="402"/>
        <end position="429"/>
    </location>
</feature>
<proteinExistence type="inferred from homology"/>
<evidence type="ECO:0000259" key="8">
    <source>
        <dbReference type="Pfam" id="PF00361"/>
    </source>
</evidence>
<feature type="transmembrane region" description="Helical" evidence="7">
    <location>
        <begin position="303"/>
        <end position="325"/>
    </location>
</feature>
<keyword evidence="9" id="KW-0560">Oxidoreductase</keyword>
<feature type="transmembrane region" description="Helical" evidence="7">
    <location>
        <begin position="363"/>
        <end position="381"/>
    </location>
</feature>